<keyword evidence="5" id="KW-1185">Reference proteome</keyword>
<proteinExistence type="inferred from homology"/>
<evidence type="ECO:0000256" key="2">
    <source>
        <dbReference type="RuleBase" id="RU000363"/>
    </source>
</evidence>
<dbReference type="InterPro" id="IPR036291">
    <property type="entry name" value="NAD(P)-bd_dom_sf"/>
</dbReference>
<evidence type="ECO:0000313" key="4">
    <source>
        <dbReference type="EMBL" id="MCK9688113.1"/>
    </source>
</evidence>
<dbReference type="SMART" id="SM00822">
    <property type="entry name" value="PKS_KR"/>
    <property type="match status" value="1"/>
</dbReference>
<dbReference type="PRINTS" id="PR00081">
    <property type="entry name" value="GDHRDH"/>
</dbReference>
<dbReference type="Pfam" id="PF00106">
    <property type="entry name" value="adh_short"/>
    <property type="match status" value="1"/>
</dbReference>
<accession>A0A9X2C0S3</accession>
<dbReference type="SUPFAM" id="SSF51735">
    <property type="entry name" value="NAD(P)-binding Rossmann-fold domains"/>
    <property type="match status" value="1"/>
</dbReference>
<comment type="similarity">
    <text evidence="1 2">Belongs to the short-chain dehydrogenases/reductases (SDR) family.</text>
</comment>
<dbReference type="AlphaFoldDB" id="A0A9X2C0S3"/>
<dbReference type="Proteomes" id="UP001139353">
    <property type="component" value="Unassembled WGS sequence"/>
</dbReference>
<dbReference type="FunFam" id="3.40.50.720:FF:000084">
    <property type="entry name" value="Short-chain dehydrogenase reductase"/>
    <property type="match status" value="1"/>
</dbReference>
<evidence type="ECO:0000256" key="1">
    <source>
        <dbReference type="ARBA" id="ARBA00006484"/>
    </source>
</evidence>
<name>A0A9X2C0S3_9BURK</name>
<dbReference type="RefSeq" id="WP_275684157.1">
    <property type="nucleotide sequence ID" value="NZ_JAJLJH010000007.1"/>
</dbReference>
<gene>
    <name evidence="4" type="ORF">LPC04_20605</name>
</gene>
<dbReference type="GO" id="GO:0032787">
    <property type="term" value="P:monocarboxylic acid metabolic process"/>
    <property type="evidence" value="ECO:0007669"/>
    <property type="project" value="UniProtKB-ARBA"/>
</dbReference>
<comment type="caution">
    <text evidence="4">The sequence shown here is derived from an EMBL/GenBank/DDBJ whole genome shotgun (WGS) entry which is preliminary data.</text>
</comment>
<dbReference type="EMBL" id="JAJLJH010000007">
    <property type="protein sequence ID" value="MCK9688113.1"/>
    <property type="molecule type" value="Genomic_DNA"/>
</dbReference>
<dbReference type="PROSITE" id="PS00061">
    <property type="entry name" value="ADH_SHORT"/>
    <property type="match status" value="1"/>
</dbReference>
<organism evidence="4 5">
    <name type="scientific">Scleromatobacter humisilvae</name>
    <dbReference type="NCBI Taxonomy" id="2897159"/>
    <lineage>
        <taxon>Bacteria</taxon>
        <taxon>Pseudomonadati</taxon>
        <taxon>Pseudomonadota</taxon>
        <taxon>Betaproteobacteria</taxon>
        <taxon>Burkholderiales</taxon>
        <taxon>Sphaerotilaceae</taxon>
        <taxon>Scleromatobacter</taxon>
    </lineage>
</organism>
<sequence>MSNEIRNGDQSEAVAAIGAIELPAKAVELGPGPLPNASVPLSLRPTPRRVLVTGATRGIGAAIAQALAGAGWHVTLAGRARAALEEVRVTLPIAEGVTHDCVELDVTDAASVTRAFAEVHAKGGALQALVNNAGAVETGPLSRLPFDTWNRMLSVNLTGVFLCTQAALAPMIAARAGRIVNIASTAGQKGYAYCTAYAAAKHGVLGLTRSLALEVAPQGIAVNAVCPGYTDTAIVRDGVARIVAATGRDEADAMATFSNASPLQRLVEPAEVAATVLWLCADAPAALTGQAMSVSGGEVMN</sequence>
<evidence type="ECO:0000313" key="5">
    <source>
        <dbReference type="Proteomes" id="UP001139353"/>
    </source>
</evidence>
<dbReference type="PANTHER" id="PTHR42879">
    <property type="entry name" value="3-OXOACYL-(ACYL-CARRIER-PROTEIN) REDUCTASE"/>
    <property type="match status" value="1"/>
</dbReference>
<reference evidence="4" key="1">
    <citation type="submission" date="2021-11" db="EMBL/GenBank/DDBJ databases">
        <title>BS-T2-15 a new species belonging to the Comamonadaceae family isolated from the soil of a French oak forest.</title>
        <authorList>
            <person name="Mieszkin S."/>
            <person name="Alain K."/>
        </authorList>
    </citation>
    <scope>NUCLEOTIDE SEQUENCE</scope>
    <source>
        <strain evidence="4">BS-T2-15</strain>
    </source>
</reference>
<dbReference type="InterPro" id="IPR002347">
    <property type="entry name" value="SDR_fam"/>
</dbReference>
<dbReference type="PRINTS" id="PR00080">
    <property type="entry name" value="SDRFAMILY"/>
</dbReference>
<protein>
    <submittedName>
        <fullName evidence="4">SDR family oxidoreductase</fullName>
    </submittedName>
</protein>
<evidence type="ECO:0000259" key="3">
    <source>
        <dbReference type="SMART" id="SM00822"/>
    </source>
</evidence>
<feature type="domain" description="Ketoreductase" evidence="3">
    <location>
        <begin position="48"/>
        <end position="228"/>
    </location>
</feature>
<dbReference type="InterPro" id="IPR057326">
    <property type="entry name" value="KR_dom"/>
</dbReference>
<dbReference type="InterPro" id="IPR050259">
    <property type="entry name" value="SDR"/>
</dbReference>
<dbReference type="InterPro" id="IPR020904">
    <property type="entry name" value="Sc_DH/Rdtase_CS"/>
</dbReference>
<dbReference type="Gene3D" id="3.40.50.720">
    <property type="entry name" value="NAD(P)-binding Rossmann-like Domain"/>
    <property type="match status" value="1"/>
</dbReference>
<dbReference type="PANTHER" id="PTHR42879:SF2">
    <property type="entry name" value="3-OXOACYL-[ACYL-CARRIER-PROTEIN] REDUCTASE FABG"/>
    <property type="match status" value="1"/>
</dbReference>